<dbReference type="Proteomes" id="UP000094379">
    <property type="component" value="Unassembled WGS sequence"/>
</dbReference>
<dbReference type="STRING" id="291169.A9E74_00697"/>
<feature type="domain" description="N-acetyltransferase" evidence="3">
    <location>
        <begin position="4"/>
        <end position="162"/>
    </location>
</feature>
<gene>
    <name evidence="4" type="ORF">A9E74_00697</name>
</gene>
<dbReference type="GO" id="GO:0016747">
    <property type="term" value="F:acyltransferase activity, transferring groups other than amino-acyl groups"/>
    <property type="evidence" value="ECO:0007669"/>
    <property type="project" value="InterPro"/>
</dbReference>
<evidence type="ECO:0000256" key="2">
    <source>
        <dbReference type="ARBA" id="ARBA00023315"/>
    </source>
</evidence>
<evidence type="ECO:0000313" key="5">
    <source>
        <dbReference type="Proteomes" id="UP000094379"/>
    </source>
</evidence>
<dbReference type="PANTHER" id="PTHR43800:SF1">
    <property type="entry name" value="PEPTIDYL-LYSINE N-ACETYLTRANSFERASE YJAB"/>
    <property type="match status" value="1"/>
</dbReference>
<dbReference type="PANTHER" id="PTHR43800">
    <property type="entry name" value="PEPTIDYL-LYSINE N-ACETYLTRANSFERASE YJAB"/>
    <property type="match status" value="1"/>
</dbReference>
<reference evidence="4 5" key="1">
    <citation type="submission" date="2016-07" db="EMBL/GenBank/DDBJ databases">
        <title>Draft Genome Sequence of Methylophaga muralis Bur 1.</title>
        <authorList>
            <person name="Vasilenko O.V."/>
            <person name="Doronina N.V."/>
            <person name="Shmareva M.N."/>
            <person name="Tarlachkov S.V."/>
            <person name="Mustakhimov I."/>
            <person name="Trotsenko Y.A."/>
        </authorList>
    </citation>
    <scope>NUCLEOTIDE SEQUENCE [LARGE SCALE GENOMIC DNA]</scope>
    <source>
        <strain evidence="4 5">Bur 1</strain>
    </source>
</reference>
<evidence type="ECO:0000313" key="4">
    <source>
        <dbReference type="EMBL" id="ODN67589.1"/>
    </source>
</evidence>
<dbReference type="CDD" id="cd04301">
    <property type="entry name" value="NAT_SF"/>
    <property type="match status" value="1"/>
</dbReference>
<dbReference type="PROSITE" id="PS51186">
    <property type="entry name" value="GNAT"/>
    <property type="match status" value="1"/>
</dbReference>
<sequence length="165" mass="18750">MVNTQIQLACWKDVPAIASLLNECAHHMHLNGMSHWLDLYDEEFVRQNLLQKSVYIIKQDSKIIGCVALGLNPADHYADCWPDIPAADFYLTQLAVHPDHQQAGYGRLLLQYCLGLIGDGTMQLDAVSHYPELLDFYRKFGFKQIAEGIGLGDHRYLFEFAHSSQ</sequence>
<dbReference type="InterPro" id="IPR016181">
    <property type="entry name" value="Acyl_CoA_acyltransferase"/>
</dbReference>
<keyword evidence="5" id="KW-1185">Reference proteome</keyword>
<evidence type="ECO:0000256" key="1">
    <source>
        <dbReference type="ARBA" id="ARBA00022679"/>
    </source>
</evidence>
<comment type="caution">
    <text evidence="4">The sequence shown here is derived from an EMBL/GenBank/DDBJ whole genome shotgun (WGS) entry which is preliminary data.</text>
</comment>
<keyword evidence="1 4" id="KW-0808">Transferase</keyword>
<keyword evidence="2" id="KW-0012">Acyltransferase</keyword>
<dbReference type="EMBL" id="MCRI01000004">
    <property type="protein sequence ID" value="ODN67589.1"/>
    <property type="molecule type" value="Genomic_DNA"/>
</dbReference>
<name>A0A1E3GU52_9GAMM</name>
<dbReference type="Pfam" id="PF13508">
    <property type="entry name" value="Acetyltransf_7"/>
    <property type="match status" value="1"/>
</dbReference>
<dbReference type="SUPFAM" id="SSF55729">
    <property type="entry name" value="Acyl-CoA N-acyltransferases (Nat)"/>
    <property type="match status" value="1"/>
</dbReference>
<organism evidence="4 5">
    <name type="scientific">Methylophaga muralis</name>
    <dbReference type="NCBI Taxonomy" id="291169"/>
    <lineage>
        <taxon>Bacteria</taxon>
        <taxon>Pseudomonadati</taxon>
        <taxon>Pseudomonadota</taxon>
        <taxon>Gammaproteobacteria</taxon>
        <taxon>Thiotrichales</taxon>
        <taxon>Piscirickettsiaceae</taxon>
        <taxon>Methylophaga</taxon>
    </lineage>
</organism>
<evidence type="ECO:0000259" key="3">
    <source>
        <dbReference type="PROSITE" id="PS51186"/>
    </source>
</evidence>
<protein>
    <submittedName>
        <fullName evidence="4">Acetyltransferase (GNAT) family protein</fullName>
    </submittedName>
</protein>
<proteinExistence type="predicted"/>
<dbReference type="Gene3D" id="3.40.630.30">
    <property type="match status" value="1"/>
</dbReference>
<dbReference type="AlphaFoldDB" id="A0A1E3GU52"/>
<dbReference type="InterPro" id="IPR000182">
    <property type="entry name" value="GNAT_dom"/>
</dbReference>
<accession>A0A1E3GU52</accession>